<dbReference type="Proteomes" id="UP000250189">
    <property type="component" value="Chromosome"/>
</dbReference>
<evidence type="ECO:0000259" key="2">
    <source>
        <dbReference type="Pfam" id="PF22230"/>
    </source>
</evidence>
<keyword evidence="4" id="KW-1185">Reference proteome</keyword>
<protein>
    <recommendedName>
        <fullName evidence="2">CRISPR system endoribonuclease Csx1 CARF domain-containing protein</fullName>
    </recommendedName>
</protein>
<dbReference type="GeneID" id="33321111"/>
<dbReference type="Pfam" id="PF22230">
    <property type="entry name" value="Csx1_CARF"/>
    <property type="match status" value="1"/>
</dbReference>
<evidence type="ECO:0000313" key="3">
    <source>
        <dbReference type="EMBL" id="ASJ15751.1"/>
    </source>
</evidence>
<dbReference type="EMBL" id="CP015193">
    <property type="protein sequence ID" value="ASJ15751.1"/>
    <property type="molecule type" value="Genomic_DNA"/>
</dbReference>
<feature type="domain" description="CRISPR system endoribonuclease Csx1 CARF" evidence="2">
    <location>
        <begin position="3"/>
        <end position="89"/>
    </location>
</feature>
<dbReference type="AlphaFoldDB" id="A0A2Z2N1L5"/>
<proteinExistence type="predicted"/>
<name>A0A2Z2N1L5_9EURY</name>
<feature type="region of interest" description="Disordered" evidence="1">
    <location>
        <begin position="90"/>
        <end position="114"/>
    </location>
</feature>
<dbReference type="RefSeq" id="WP_068575907.1">
    <property type="nucleotide sequence ID" value="NZ_CP015193.1"/>
</dbReference>
<dbReference type="PANTHER" id="PTHR37169:SF1">
    <property type="entry name" value="CRISPR SYSTEM ENDORIBONUCLEASE CSX1"/>
    <property type="match status" value="1"/>
</dbReference>
<evidence type="ECO:0000313" key="4">
    <source>
        <dbReference type="Proteomes" id="UP000250189"/>
    </source>
</evidence>
<feature type="compositionally biased region" description="Polar residues" evidence="1">
    <location>
        <begin position="90"/>
        <end position="106"/>
    </location>
</feature>
<dbReference type="InterPro" id="IPR053857">
    <property type="entry name" value="Csx1_CARF"/>
</dbReference>
<accession>A0A2Z2N1L5</accession>
<dbReference type="SUPFAM" id="SSF160980">
    <property type="entry name" value="SSO1389-like"/>
    <property type="match status" value="1"/>
</dbReference>
<gene>
    <name evidence="3" type="ORF">A3L04_01025</name>
</gene>
<organism evidence="3 4">
    <name type="scientific">Thermococcus chitonophagus</name>
    <dbReference type="NCBI Taxonomy" id="54262"/>
    <lineage>
        <taxon>Archaea</taxon>
        <taxon>Methanobacteriati</taxon>
        <taxon>Methanobacteriota</taxon>
        <taxon>Thermococci</taxon>
        <taxon>Thermococcales</taxon>
        <taxon>Thermococcaceae</taxon>
        <taxon>Thermococcus</taxon>
    </lineage>
</organism>
<dbReference type="Gene3D" id="3.40.50.10640">
    <property type="entry name" value="SSO1389-like"/>
    <property type="match status" value="1"/>
</dbReference>
<evidence type="ECO:0000256" key="1">
    <source>
        <dbReference type="SAM" id="MobiDB-lite"/>
    </source>
</evidence>
<dbReference type="OrthoDB" id="102285at2157"/>
<dbReference type="InterPro" id="IPR052875">
    <property type="entry name" value="CRISPR_assoc_ribonuclease"/>
</dbReference>
<sequence>MKVLISPWGNFRSWSEVEYHFEGKRMKSKSPLPLLHDAIEPDKTMVILPDTLASDLERAEREVEEGAREFLRELGVEAEVIVIRELGSSPTESSWGIQRTPITISPTGFPGRFQ</sequence>
<reference evidence="3 4" key="1">
    <citation type="submission" date="2016-04" db="EMBL/GenBank/DDBJ databases">
        <title>Complete genome sequence of Thermococcus chitonophagus type strain GC74.</title>
        <authorList>
            <person name="Oger P.M."/>
        </authorList>
    </citation>
    <scope>NUCLEOTIDE SEQUENCE [LARGE SCALE GENOMIC DNA]</scope>
    <source>
        <strain evidence="3 4">GC74</strain>
    </source>
</reference>
<dbReference type="PANTHER" id="PTHR37169">
    <property type="entry name" value="CRISPR SYSTEM ENDORIBONUCLEASE CSX1-RELATED"/>
    <property type="match status" value="1"/>
</dbReference>